<evidence type="ECO:0000313" key="1">
    <source>
        <dbReference type="EMBL" id="EMY26131.1"/>
    </source>
</evidence>
<organism evidence="1 2">
    <name type="scientific">Leptospira interrogans serovar Australis str. 200703203</name>
    <dbReference type="NCBI Taxonomy" id="1085541"/>
    <lineage>
        <taxon>Bacteria</taxon>
        <taxon>Pseudomonadati</taxon>
        <taxon>Spirochaetota</taxon>
        <taxon>Spirochaetia</taxon>
        <taxon>Leptospirales</taxon>
        <taxon>Leptospiraceae</taxon>
        <taxon>Leptospira</taxon>
    </lineage>
</organism>
<dbReference type="AlphaFoldDB" id="N1UQL4"/>
<sequence>MALNALNQVKICSIVHLKGFGGAIHLEFLTFFYLEFDTEYSSFLICS</sequence>
<reference evidence="1 2" key="1">
    <citation type="submission" date="2013-02" db="EMBL/GenBank/DDBJ databases">
        <authorList>
            <person name="Harkins D.M."/>
            <person name="Durkin A.S."/>
            <person name="Brinkac L.M."/>
            <person name="Haft D.H."/>
            <person name="Selengut J.D."/>
            <person name="Sanka R."/>
            <person name="DePew J."/>
            <person name="Purushe J."/>
            <person name="Picardeau M."/>
            <person name="Werts C."/>
            <person name="Goarant C."/>
            <person name="Vinetz J.M."/>
            <person name="Sutton G.G."/>
            <person name="Nierman W.C."/>
            <person name="Fouts D.E."/>
        </authorList>
    </citation>
    <scope>NUCLEOTIDE SEQUENCE [LARGE SCALE GENOMIC DNA]</scope>
    <source>
        <strain evidence="1 2">200703203</strain>
    </source>
</reference>
<comment type="caution">
    <text evidence="1">The sequence shown here is derived from an EMBL/GenBank/DDBJ whole genome shotgun (WGS) entry which is preliminary data.</text>
</comment>
<accession>N1UQL4</accession>
<dbReference type="Proteomes" id="UP000012220">
    <property type="component" value="Unassembled WGS sequence"/>
</dbReference>
<name>N1UQL4_LEPIR</name>
<dbReference type="EMBL" id="AHNY02000102">
    <property type="protein sequence ID" value="EMY26131.1"/>
    <property type="molecule type" value="Genomic_DNA"/>
</dbReference>
<proteinExistence type="predicted"/>
<protein>
    <submittedName>
        <fullName evidence="1">Uncharacterized protein</fullName>
    </submittedName>
</protein>
<gene>
    <name evidence="1" type="ORF">LEP1GSC115_1011</name>
</gene>
<evidence type="ECO:0000313" key="2">
    <source>
        <dbReference type="Proteomes" id="UP000012220"/>
    </source>
</evidence>
<dbReference type="BioCyc" id="LINT1085541:G11IQ-5036-MONOMER"/>